<comment type="caution">
    <text evidence="1">The sequence shown here is derived from an EMBL/GenBank/DDBJ whole genome shotgun (WGS) entry which is preliminary data.</text>
</comment>
<evidence type="ECO:0000313" key="1">
    <source>
        <dbReference type="EMBL" id="NEW75939.1"/>
    </source>
</evidence>
<accession>A0A6G4ATE5</accession>
<dbReference type="RefSeq" id="WP_164434607.1">
    <property type="nucleotide sequence ID" value="NZ_JAAIKT010000070.1"/>
</dbReference>
<proteinExistence type="predicted"/>
<dbReference type="AlphaFoldDB" id="A0A6G4ATE5"/>
<sequence length="66" mass="6959">MDTAVSALRVTVLCESADAAAGIVRANAKTTPLAAKTTLRICTSPPVFDRDGERLPPVKSRAHRIA</sequence>
<protein>
    <submittedName>
        <fullName evidence="1">Uncharacterized protein</fullName>
    </submittedName>
</protein>
<name>A0A6G4ATE5_9ACTN</name>
<organism evidence="1 2">
    <name type="scientific">Streptomyces rhizosphaericus</name>
    <dbReference type="NCBI Taxonomy" id="114699"/>
    <lineage>
        <taxon>Bacteria</taxon>
        <taxon>Bacillati</taxon>
        <taxon>Actinomycetota</taxon>
        <taxon>Actinomycetes</taxon>
        <taxon>Kitasatosporales</taxon>
        <taxon>Streptomycetaceae</taxon>
        <taxon>Streptomyces</taxon>
        <taxon>Streptomyces violaceusniger group</taxon>
    </lineage>
</organism>
<evidence type="ECO:0000313" key="2">
    <source>
        <dbReference type="Proteomes" id="UP000476310"/>
    </source>
</evidence>
<dbReference type="EMBL" id="JAAIKT010000070">
    <property type="protein sequence ID" value="NEW75939.1"/>
    <property type="molecule type" value="Genomic_DNA"/>
</dbReference>
<gene>
    <name evidence="1" type="ORF">G4H13_37685</name>
</gene>
<reference evidence="1" key="1">
    <citation type="submission" date="2020-02" db="EMBL/GenBank/DDBJ databases">
        <title>A new Streptomyces sp. for controlling soil-borne diseases.</title>
        <authorList>
            <person name="Li X."/>
            <person name="Tian Y."/>
            <person name="Gao K."/>
        </authorList>
    </citation>
    <scope>NUCLEOTIDE SEQUENCE [LARGE SCALE GENOMIC DNA]</scope>
    <source>
        <strain evidence="1">0250</strain>
    </source>
</reference>
<keyword evidence="2" id="KW-1185">Reference proteome</keyword>
<dbReference type="Proteomes" id="UP000476310">
    <property type="component" value="Unassembled WGS sequence"/>
</dbReference>